<dbReference type="RefSeq" id="WP_188564699.1">
    <property type="nucleotide sequence ID" value="NZ_BMED01000001.1"/>
</dbReference>
<dbReference type="Pfam" id="PF05494">
    <property type="entry name" value="MlaC"/>
    <property type="match status" value="1"/>
</dbReference>
<dbReference type="Proteomes" id="UP000637423">
    <property type="component" value="Unassembled WGS sequence"/>
</dbReference>
<accession>A0A916U8G8</accession>
<evidence type="ECO:0000313" key="3">
    <source>
        <dbReference type="Proteomes" id="UP000637423"/>
    </source>
</evidence>
<dbReference type="PANTHER" id="PTHR36573">
    <property type="entry name" value="INTERMEMBRANE PHOSPHOLIPID TRANSPORT SYSTEM BINDING PROTEIN MLAC"/>
    <property type="match status" value="1"/>
</dbReference>
<sequence length="209" mass="22676">MKILKTIFAFALAAGIAGFVNIASAQEAPDALIKRISTDVLDTAKADKDIQAGNKKKVLSLVEEKILPYIDFGRMTSLAAGPAWRDATPEQQAQLTKEFRTLLVYTYSGVISSVKDQKITFSPLRGDAGATDGVEVRSQVVQPRGDTVRLNYRMEKVDSGWKIYDISILGAWLVETYKGNFESEIAKGGMAGLIKTLADKNKTLANGAS</sequence>
<reference evidence="2" key="2">
    <citation type="submission" date="2020-09" db="EMBL/GenBank/DDBJ databases">
        <authorList>
            <person name="Sun Q."/>
            <person name="Zhou Y."/>
        </authorList>
    </citation>
    <scope>NUCLEOTIDE SEQUENCE</scope>
    <source>
        <strain evidence="2">CGMCC 1.10998</strain>
    </source>
</reference>
<dbReference type="PANTHER" id="PTHR36573:SF1">
    <property type="entry name" value="INTERMEMBRANE PHOSPHOLIPID TRANSPORT SYSTEM BINDING PROTEIN MLAC"/>
    <property type="match status" value="1"/>
</dbReference>
<dbReference type="AlphaFoldDB" id="A0A916U8G8"/>
<name>A0A916U8G8_9BURK</name>
<evidence type="ECO:0000313" key="2">
    <source>
        <dbReference type="EMBL" id="GGC63703.1"/>
    </source>
</evidence>
<keyword evidence="1" id="KW-0732">Signal</keyword>
<proteinExistence type="predicted"/>
<keyword evidence="3" id="KW-1185">Reference proteome</keyword>
<organism evidence="2 3">
    <name type="scientific">Undibacterium terreum</name>
    <dbReference type="NCBI Taxonomy" id="1224302"/>
    <lineage>
        <taxon>Bacteria</taxon>
        <taxon>Pseudomonadati</taxon>
        <taxon>Pseudomonadota</taxon>
        <taxon>Betaproteobacteria</taxon>
        <taxon>Burkholderiales</taxon>
        <taxon>Oxalobacteraceae</taxon>
        <taxon>Undibacterium</taxon>
    </lineage>
</organism>
<protein>
    <recommendedName>
        <fullName evidence="4">Phospholipid transport system substrate-binding protein</fullName>
    </recommendedName>
</protein>
<feature type="signal peptide" evidence="1">
    <location>
        <begin position="1"/>
        <end position="25"/>
    </location>
</feature>
<evidence type="ECO:0008006" key="4">
    <source>
        <dbReference type="Google" id="ProtNLM"/>
    </source>
</evidence>
<evidence type="ECO:0000256" key="1">
    <source>
        <dbReference type="SAM" id="SignalP"/>
    </source>
</evidence>
<dbReference type="PIRSF" id="PIRSF004649">
    <property type="entry name" value="MlaC"/>
    <property type="match status" value="1"/>
</dbReference>
<dbReference type="EMBL" id="BMED01000001">
    <property type="protein sequence ID" value="GGC63703.1"/>
    <property type="molecule type" value="Genomic_DNA"/>
</dbReference>
<gene>
    <name evidence="2" type="ORF">GCM10011396_08370</name>
</gene>
<reference evidence="2" key="1">
    <citation type="journal article" date="2014" name="Int. J. Syst. Evol. Microbiol.">
        <title>Complete genome sequence of Corynebacterium casei LMG S-19264T (=DSM 44701T), isolated from a smear-ripened cheese.</title>
        <authorList>
            <consortium name="US DOE Joint Genome Institute (JGI-PGF)"/>
            <person name="Walter F."/>
            <person name="Albersmeier A."/>
            <person name="Kalinowski J."/>
            <person name="Ruckert C."/>
        </authorList>
    </citation>
    <scope>NUCLEOTIDE SEQUENCE</scope>
    <source>
        <strain evidence="2">CGMCC 1.10998</strain>
    </source>
</reference>
<dbReference type="Gene3D" id="1.10.10.640">
    <property type="entry name" value="phospholipid-binding protein"/>
    <property type="match status" value="1"/>
</dbReference>
<dbReference type="InterPro" id="IPR008869">
    <property type="entry name" value="MlaC/ttg2D"/>
</dbReference>
<dbReference type="Gene3D" id="3.10.450.50">
    <property type="match status" value="1"/>
</dbReference>
<comment type="caution">
    <text evidence="2">The sequence shown here is derived from an EMBL/GenBank/DDBJ whole genome shotgun (WGS) entry which is preliminary data.</text>
</comment>
<feature type="chain" id="PRO_5037540548" description="Phospholipid transport system substrate-binding protein" evidence="1">
    <location>
        <begin position="26"/>
        <end position="209"/>
    </location>
</feature>